<keyword evidence="5" id="KW-0812">Transmembrane</keyword>
<accession>A0AB38YI05</accession>
<evidence type="ECO:0000256" key="1">
    <source>
        <dbReference type="ARBA" id="ARBA00022737"/>
    </source>
</evidence>
<feature type="repeat" description="TPR" evidence="3">
    <location>
        <begin position="236"/>
        <end position="269"/>
    </location>
</feature>
<evidence type="ECO:0000256" key="2">
    <source>
        <dbReference type="ARBA" id="ARBA00022803"/>
    </source>
</evidence>
<protein>
    <submittedName>
        <fullName evidence="7">Tetratricopeptide repeat protein</fullName>
    </submittedName>
</protein>
<dbReference type="Gene3D" id="1.25.40.10">
    <property type="entry name" value="Tetratricopeptide repeat domain"/>
    <property type="match status" value="1"/>
</dbReference>
<dbReference type="NCBIfam" id="NF047558">
    <property type="entry name" value="TPR_END_plus"/>
    <property type="match status" value="1"/>
</dbReference>
<keyword evidence="6" id="KW-0732">Signal</keyword>
<reference evidence="7" key="1">
    <citation type="submission" date="2022-07" db="EMBL/GenBank/DDBJ databases">
        <title>Complete genome sequence of Salinispirillum sp. LH10-3-1 capable of multiple carbohydrate inversion isolated from a soda lake.</title>
        <authorList>
            <person name="Liu J."/>
            <person name="Zhai Y."/>
            <person name="Zhang H."/>
            <person name="Yang H."/>
            <person name="Qu J."/>
            <person name="Li J."/>
        </authorList>
    </citation>
    <scope>NUCLEOTIDE SEQUENCE</scope>
    <source>
        <strain evidence="7">LH 10-3-1</strain>
    </source>
</reference>
<keyword evidence="2 3" id="KW-0802">TPR repeat</keyword>
<dbReference type="EMBL" id="CP101717">
    <property type="protein sequence ID" value="WLD59034.1"/>
    <property type="molecule type" value="Genomic_DNA"/>
</dbReference>
<sequence>MRSITMSVLVALAAASTAYAEDTSILYLPVDDTAAQARISGLEEPLYNPFVERYLLDEVKNLRMELAQTQVRITESLTDRQLDTMDRAMSYTTNTVTYFFYLIAAVSSVLIFAGWNSLRDIRSSVRKQAQAEMSKVIAVYEKRLEDLEKDLKHTGEMIEHNADEIELTNEIHALWLRASQEKNVTNRIGIYDQILQLRAWDAEALTYKADAVLELDEPQWAINLCHLALSQDKEYAHAHYQLACAYAMMNREEEAIQALHKAISLNESYAEEAKSEAVLIPILPRLNEPSPVS</sequence>
<dbReference type="SUPFAM" id="SSF48452">
    <property type="entry name" value="TPR-like"/>
    <property type="match status" value="1"/>
</dbReference>
<feature type="signal peptide" evidence="6">
    <location>
        <begin position="1"/>
        <end position="20"/>
    </location>
</feature>
<evidence type="ECO:0000256" key="6">
    <source>
        <dbReference type="SAM" id="SignalP"/>
    </source>
</evidence>
<name>A0AB38YI05_9GAMM</name>
<dbReference type="InterPro" id="IPR011990">
    <property type="entry name" value="TPR-like_helical_dom_sf"/>
</dbReference>
<dbReference type="AlphaFoldDB" id="A0AB38YI05"/>
<feature type="coiled-coil region" evidence="4">
    <location>
        <begin position="130"/>
        <end position="157"/>
    </location>
</feature>
<dbReference type="Pfam" id="PF07719">
    <property type="entry name" value="TPR_2"/>
    <property type="match status" value="1"/>
</dbReference>
<organism evidence="7">
    <name type="scientific">Salinispirillum sp. LH 10-3-1</name>
    <dbReference type="NCBI Taxonomy" id="2952525"/>
    <lineage>
        <taxon>Bacteria</taxon>
        <taxon>Pseudomonadati</taxon>
        <taxon>Pseudomonadota</taxon>
        <taxon>Gammaproteobacteria</taxon>
        <taxon>Oceanospirillales</taxon>
        <taxon>Saccharospirillaceae</taxon>
        <taxon>Salinispirillum</taxon>
    </lineage>
</organism>
<keyword evidence="5" id="KW-1133">Transmembrane helix</keyword>
<evidence type="ECO:0000313" key="7">
    <source>
        <dbReference type="EMBL" id="WLD59034.1"/>
    </source>
</evidence>
<dbReference type="SMART" id="SM00028">
    <property type="entry name" value="TPR"/>
    <property type="match status" value="2"/>
</dbReference>
<keyword evidence="1" id="KW-0677">Repeat</keyword>
<feature type="chain" id="PRO_5044189988" evidence="6">
    <location>
        <begin position="21"/>
        <end position="293"/>
    </location>
</feature>
<keyword evidence="5" id="KW-0472">Membrane</keyword>
<keyword evidence="4" id="KW-0175">Coiled coil</keyword>
<dbReference type="RefSeq" id="WP_304996325.1">
    <property type="nucleotide sequence ID" value="NZ_CP101717.1"/>
</dbReference>
<dbReference type="PROSITE" id="PS50005">
    <property type="entry name" value="TPR"/>
    <property type="match status" value="1"/>
</dbReference>
<evidence type="ECO:0000256" key="3">
    <source>
        <dbReference type="PROSITE-ProRule" id="PRU00339"/>
    </source>
</evidence>
<evidence type="ECO:0000256" key="5">
    <source>
        <dbReference type="SAM" id="Phobius"/>
    </source>
</evidence>
<gene>
    <name evidence="7" type="ORF">NFC81_04420</name>
</gene>
<proteinExistence type="predicted"/>
<evidence type="ECO:0000256" key="4">
    <source>
        <dbReference type="SAM" id="Coils"/>
    </source>
</evidence>
<feature type="transmembrane region" description="Helical" evidence="5">
    <location>
        <begin position="98"/>
        <end position="118"/>
    </location>
</feature>
<dbReference type="InterPro" id="IPR013105">
    <property type="entry name" value="TPR_2"/>
</dbReference>
<dbReference type="InterPro" id="IPR019734">
    <property type="entry name" value="TPR_rpt"/>
</dbReference>